<proteinExistence type="inferred from homology"/>
<feature type="domain" description="XPG N-terminal" evidence="7">
    <location>
        <begin position="1"/>
        <end position="98"/>
    </location>
</feature>
<reference evidence="8" key="1">
    <citation type="submission" date="2022-12" db="EMBL/GenBank/DDBJ databases">
        <authorList>
            <person name="Webb A."/>
        </authorList>
    </citation>
    <scope>NUCLEOTIDE SEQUENCE</scope>
    <source>
        <strain evidence="8">Pd1</strain>
    </source>
</reference>
<feature type="region of interest" description="Disordered" evidence="6">
    <location>
        <begin position="85"/>
        <end position="106"/>
    </location>
</feature>
<feature type="region of interest" description="Disordered" evidence="6">
    <location>
        <begin position="302"/>
        <end position="325"/>
    </location>
</feature>
<keyword evidence="4" id="KW-0496">Mitochondrion</keyword>
<keyword evidence="3" id="KW-0255">Endonuclease</keyword>
<comment type="caution">
    <text evidence="8">The sequence shown here is derived from an EMBL/GenBank/DDBJ whole genome shotgun (WGS) entry which is preliminary data.</text>
</comment>
<dbReference type="Proteomes" id="UP001162029">
    <property type="component" value="Unassembled WGS sequence"/>
</dbReference>
<dbReference type="SMART" id="SM00485">
    <property type="entry name" value="XPGN"/>
    <property type="match status" value="1"/>
</dbReference>
<gene>
    <name evidence="8" type="ORF">PDE001_LOCUS137</name>
</gene>
<comment type="similarity">
    <text evidence="2">Belongs to the XPG/RAD2 endonuclease family. XPG subfamily.</text>
</comment>
<dbReference type="Pfam" id="PF00752">
    <property type="entry name" value="XPG_N"/>
    <property type="match status" value="1"/>
</dbReference>
<accession>A0AAV0SYA0</accession>
<dbReference type="GO" id="GO:0005634">
    <property type="term" value="C:nucleus"/>
    <property type="evidence" value="ECO:0007669"/>
    <property type="project" value="UniProtKB-SubCell"/>
</dbReference>
<keyword evidence="3" id="KW-0378">Hydrolase</keyword>
<dbReference type="InterPro" id="IPR029060">
    <property type="entry name" value="PIN-like_dom_sf"/>
</dbReference>
<dbReference type="GO" id="GO:0003697">
    <property type="term" value="F:single-stranded DNA binding"/>
    <property type="evidence" value="ECO:0007669"/>
    <property type="project" value="InterPro"/>
</dbReference>
<evidence type="ECO:0000256" key="1">
    <source>
        <dbReference type="ARBA" id="ARBA00004123"/>
    </source>
</evidence>
<feature type="compositionally biased region" description="Basic and acidic residues" evidence="6">
    <location>
        <begin position="167"/>
        <end position="180"/>
    </location>
</feature>
<dbReference type="PANTHER" id="PTHR16171">
    <property type="entry name" value="DNA REPAIR PROTEIN COMPLEMENTING XP-G CELLS-RELATED"/>
    <property type="match status" value="1"/>
</dbReference>
<dbReference type="AlphaFoldDB" id="A0AAV0SYA0"/>
<evidence type="ECO:0000256" key="3">
    <source>
        <dbReference type="ARBA" id="ARBA00022759"/>
    </source>
</evidence>
<dbReference type="SUPFAM" id="SSF88723">
    <property type="entry name" value="PIN domain-like"/>
    <property type="match status" value="1"/>
</dbReference>
<dbReference type="PRINTS" id="PR00853">
    <property type="entry name" value="XPGRADSUPER"/>
</dbReference>
<dbReference type="InterPro" id="IPR001044">
    <property type="entry name" value="XPG/Rad2_eukaryotes"/>
</dbReference>
<evidence type="ECO:0000259" key="7">
    <source>
        <dbReference type="SMART" id="SM00485"/>
    </source>
</evidence>
<dbReference type="InterPro" id="IPR006084">
    <property type="entry name" value="XPG/Rad2"/>
</dbReference>
<keyword evidence="3" id="KW-0540">Nuclease</keyword>
<dbReference type="InterPro" id="IPR006085">
    <property type="entry name" value="XPG_DNA_repair_N"/>
</dbReference>
<evidence type="ECO:0000256" key="6">
    <source>
        <dbReference type="SAM" id="MobiDB-lite"/>
    </source>
</evidence>
<evidence type="ECO:0000313" key="8">
    <source>
        <dbReference type="EMBL" id="CAI5708755.1"/>
    </source>
</evidence>
<keyword evidence="9" id="KW-1185">Reference proteome</keyword>
<protein>
    <recommendedName>
        <fullName evidence="7">XPG N-terminal domain-containing protein</fullName>
    </recommendedName>
</protein>
<dbReference type="PANTHER" id="PTHR16171:SF7">
    <property type="entry name" value="DNA REPAIR PROTEIN RAD2"/>
    <property type="match status" value="1"/>
</dbReference>
<evidence type="ECO:0000256" key="5">
    <source>
        <dbReference type="ARBA" id="ARBA00023242"/>
    </source>
</evidence>
<name>A0AAV0SYA0_9STRA</name>
<evidence type="ECO:0000313" key="9">
    <source>
        <dbReference type="Proteomes" id="UP001162029"/>
    </source>
</evidence>
<comment type="subcellular location">
    <subcellularLocation>
        <location evidence="1">Nucleus</location>
    </subcellularLocation>
</comment>
<feature type="compositionally biased region" description="Basic and acidic residues" evidence="6">
    <location>
        <begin position="148"/>
        <end position="157"/>
    </location>
</feature>
<dbReference type="PRINTS" id="PR00066">
    <property type="entry name" value="XRODRMPGMNTG"/>
</dbReference>
<keyword evidence="5" id="KW-0539">Nucleus</keyword>
<sequence length="338" mass="38744">MGVQNLWMLLAPVGRQIEIESLAGQVLAVDASIWLTQFVKAMRDDEGNMIRNAHLLGTLHRVAKLLYYGVRPVFVFDGQTPEIKKRTTARRRKRQEQQTDNLRHTAQRILLNRLKQQNYEMSKRGDVSGKSAVARGFTLPEVKCKNDNEKVDAKNEENGEVNGSSEEIEHEKKSEEKEGQEAAEEQEEKDRTLNAIDLDTSRLSKIDLHAVFSLPPHLQKDMIQKILRDRRQKVRDQFIPLAGNPEKYSHTQISSFLQTSALNRRIEAVKRQKREEEMAHQGGVGQGHRIDSNSNRFYIYQKEKNSKGENDQNDEAVLTDVERTDMAEQVSVTEIDAV</sequence>
<evidence type="ECO:0000256" key="2">
    <source>
        <dbReference type="ARBA" id="ARBA00005283"/>
    </source>
</evidence>
<dbReference type="CDD" id="cd09868">
    <property type="entry name" value="PIN_XPG_RAD2"/>
    <property type="match status" value="1"/>
</dbReference>
<dbReference type="GO" id="GO:0004520">
    <property type="term" value="F:DNA endonuclease activity"/>
    <property type="evidence" value="ECO:0007669"/>
    <property type="project" value="TreeGrafter"/>
</dbReference>
<feature type="region of interest" description="Disordered" evidence="6">
    <location>
        <begin position="148"/>
        <end position="195"/>
    </location>
</feature>
<dbReference type="EMBL" id="CANTFM010000026">
    <property type="protein sequence ID" value="CAI5708755.1"/>
    <property type="molecule type" value="Genomic_DNA"/>
</dbReference>
<dbReference type="GO" id="GO:0006289">
    <property type="term" value="P:nucleotide-excision repair"/>
    <property type="evidence" value="ECO:0007669"/>
    <property type="project" value="InterPro"/>
</dbReference>
<evidence type="ECO:0000256" key="4">
    <source>
        <dbReference type="ARBA" id="ARBA00023128"/>
    </source>
</evidence>
<dbReference type="Gene3D" id="3.40.50.1010">
    <property type="entry name" value="5'-nuclease"/>
    <property type="match status" value="1"/>
</dbReference>
<organism evidence="8 9">
    <name type="scientific">Peronospora destructor</name>
    <dbReference type="NCBI Taxonomy" id="86335"/>
    <lineage>
        <taxon>Eukaryota</taxon>
        <taxon>Sar</taxon>
        <taxon>Stramenopiles</taxon>
        <taxon>Oomycota</taxon>
        <taxon>Peronosporomycetes</taxon>
        <taxon>Peronosporales</taxon>
        <taxon>Peronosporaceae</taxon>
        <taxon>Peronospora</taxon>
    </lineage>
</organism>